<accession>A0A812S7V7</accession>
<dbReference type="Proteomes" id="UP000604046">
    <property type="component" value="Unassembled WGS sequence"/>
</dbReference>
<feature type="transmembrane region" description="Helical" evidence="1">
    <location>
        <begin position="91"/>
        <end position="111"/>
    </location>
</feature>
<keyword evidence="1" id="KW-1133">Transmembrane helix</keyword>
<evidence type="ECO:0000313" key="2">
    <source>
        <dbReference type="EMBL" id="CAE7464642.1"/>
    </source>
</evidence>
<feature type="transmembrane region" description="Helical" evidence="1">
    <location>
        <begin position="64"/>
        <end position="85"/>
    </location>
</feature>
<proteinExistence type="predicted"/>
<keyword evidence="3" id="KW-1185">Reference proteome</keyword>
<organism evidence="2 3">
    <name type="scientific">Symbiodinium natans</name>
    <dbReference type="NCBI Taxonomy" id="878477"/>
    <lineage>
        <taxon>Eukaryota</taxon>
        <taxon>Sar</taxon>
        <taxon>Alveolata</taxon>
        <taxon>Dinophyceae</taxon>
        <taxon>Suessiales</taxon>
        <taxon>Symbiodiniaceae</taxon>
        <taxon>Symbiodinium</taxon>
    </lineage>
</organism>
<evidence type="ECO:0000313" key="3">
    <source>
        <dbReference type="Proteomes" id="UP000604046"/>
    </source>
</evidence>
<comment type="caution">
    <text evidence="2">The sequence shown here is derived from an EMBL/GenBank/DDBJ whole genome shotgun (WGS) entry which is preliminary data.</text>
</comment>
<feature type="transmembrane region" description="Helical" evidence="1">
    <location>
        <begin position="131"/>
        <end position="150"/>
    </location>
</feature>
<feature type="transmembrane region" description="Helical" evidence="1">
    <location>
        <begin position="156"/>
        <end position="178"/>
    </location>
</feature>
<feature type="transmembrane region" description="Helical" evidence="1">
    <location>
        <begin position="12"/>
        <end position="28"/>
    </location>
</feature>
<keyword evidence="1" id="KW-0812">Transmembrane</keyword>
<gene>
    <name evidence="2" type="ORF">SNAT2548_LOCUS25946</name>
</gene>
<reference evidence="2" key="1">
    <citation type="submission" date="2021-02" db="EMBL/GenBank/DDBJ databases">
        <authorList>
            <person name="Dougan E. K."/>
            <person name="Rhodes N."/>
            <person name="Thang M."/>
            <person name="Chan C."/>
        </authorList>
    </citation>
    <scope>NUCLEOTIDE SEQUENCE</scope>
</reference>
<dbReference type="OrthoDB" id="427347at2759"/>
<keyword evidence="1" id="KW-0472">Membrane</keyword>
<protein>
    <submittedName>
        <fullName evidence="2">Uncharacterized protein</fullName>
    </submittedName>
</protein>
<evidence type="ECO:0000256" key="1">
    <source>
        <dbReference type="SAM" id="Phobius"/>
    </source>
</evidence>
<dbReference type="EMBL" id="CAJNDS010002412">
    <property type="protein sequence ID" value="CAE7464642.1"/>
    <property type="molecule type" value="Genomic_DNA"/>
</dbReference>
<sequence>MALAAKLKLKWHLIYLGLALGVSLIQLLCNGWVSFLAVFCGLFLGVVHVPGASAGRHCSWKCRATLCIATAILTVCLACLQWLIWFTYEGAMLFFPVQQSLSPVLLSWIWICCTMKKHPRSSYAHDAKWCLFGNWFVAVVFQLSYTGLAVGFFDAFAIGVAFANGLYCVVLGWTLYMLQLRMTEIRDGARQCRQVWILVMCCAWYVSNASEDLLSAVSSSVMCTIWAAFTALTCRSLAASLRLVISEARRVRGQPRKLARWAARVLSLELLLCAMLGLTTCCTGILSCLVALTQKDKLSEAEGLRLAVLLRWQFTAVRLDWVINSLGLSLLSGILWQGQPPEDDVEFGSGRLARGLVSMSCFLNDSEKEVYQDVVKQLANRGFHLSSLLCFWERLSRDELMPGFDARRSVTNDVVRRAIIPASRLGDGGCALAEVWSTNLKPQVMVSHNWTNSFGSLAAAILADALGHKAYQDVAAQLATREGIEQIRVKLGCKLDTTYWLCAFSVNQHASICAGFGPEPLQGTAEWNAWAKKRCDSVTGEMFSLCDCTVQKVLSHTDPRCELNKFDDMMTYLAMEVSDFSQLIVVDDDFDVLGRAWCLAEIFEANVLGMPARIQVSSQEAVDLNYDRLMLLDVRMCSASSQPDKDMIISKIADVDAFNWKIRELVFSADTGFFAEWVDGNERSRQVGRIVRRCAMRSGSSLGQPVSSWTGCCAILGIWKSRDSDSEDESSEDELTGGNFYNPWNLGFSQSLEWRVVSESSVTRHWAVAELAFFDNVECQFPVAGTASASGEAANRFASAAFDGQVDTFWTRTIIAV</sequence>
<dbReference type="AlphaFoldDB" id="A0A812S7V7"/>
<feature type="transmembrane region" description="Helical" evidence="1">
    <location>
        <begin position="190"/>
        <end position="207"/>
    </location>
</feature>
<feature type="transmembrane region" description="Helical" evidence="1">
    <location>
        <begin position="266"/>
        <end position="292"/>
    </location>
</feature>
<feature type="transmembrane region" description="Helical" evidence="1">
    <location>
        <begin position="34"/>
        <end position="52"/>
    </location>
</feature>
<feature type="transmembrane region" description="Helical" evidence="1">
    <location>
        <begin position="219"/>
        <end position="245"/>
    </location>
</feature>
<name>A0A812S7V7_9DINO</name>